<accession>A0A9P0FH10</accession>
<keyword evidence="10" id="KW-0275">Fatty acid biosynthesis</keyword>
<evidence type="ECO:0000313" key="15">
    <source>
        <dbReference type="EMBL" id="CAH0555920.1"/>
    </source>
</evidence>
<keyword evidence="4" id="KW-0444">Lipid biosynthesis</keyword>
<evidence type="ECO:0000256" key="3">
    <source>
        <dbReference type="ARBA" id="ARBA00013258"/>
    </source>
</evidence>
<proteinExistence type="inferred from homology"/>
<evidence type="ECO:0000256" key="13">
    <source>
        <dbReference type="SAM" id="MobiDB-lite"/>
    </source>
</evidence>
<protein>
    <recommendedName>
        <fullName evidence="3">[acyl-carrier-protein] S-malonyltransferase</fullName>
        <ecNumber evidence="3">2.3.1.39</ecNumber>
    </recommendedName>
    <alternativeName>
        <fullName evidence="12">[Acyl-carrier-protein] malonyltransferase</fullName>
    </alternativeName>
</protein>
<dbReference type="SUPFAM" id="SSF52151">
    <property type="entry name" value="FabD/lysophospholipase-like"/>
    <property type="match status" value="1"/>
</dbReference>
<evidence type="ECO:0000256" key="9">
    <source>
        <dbReference type="ARBA" id="ARBA00023128"/>
    </source>
</evidence>
<keyword evidence="5" id="KW-0808">Transferase</keyword>
<comment type="pathway">
    <text evidence="2">Lipid metabolism; fatty acid biosynthesis.</text>
</comment>
<dbReference type="EMBL" id="OV121135">
    <property type="protein sequence ID" value="CAH0555920.1"/>
    <property type="molecule type" value="Genomic_DNA"/>
</dbReference>
<evidence type="ECO:0000313" key="16">
    <source>
        <dbReference type="Proteomes" id="UP001154078"/>
    </source>
</evidence>
<dbReference type="Gene3D" id="3.40.366.10">
    <property type="entry name" value="Malonyl-Coenzyme A Acyl Carrier Protein, domain 2"/>
    <property type="match status" value="1"/>
</dbReference>
<keyword evidence="6" id="KW-0276">Fatty acid metabolism</keyword>
<evidence type="ECO:0000256" key="5">
    <source>
        <dbReference type="ARBA" id="ARBA00022679"/>
    </source>
</evidence>
<evidence type="ECO:0000256" key="2">
    <source>
        <dbReference type="ARBA" id="ARBA00005194"/>
    </source>
</evidence>
<dbReference type="InterPro" id="IPR016036">
    <property type="entry name" value="Malonyl_transacylase_ACP-bd"/>
</dbReference>
<evidence type="ECO:0000256" key="11">
    <source>
        <dbReference type="ARBA" id="ARBA00061523"/>
    </source>
</evidence>
<comment type="subcellular location">
    <subcellularLocation>
        <location evidence="1">Mitochondrion</location>
    </subcellularLocation>
</comment>
<organism evidence="15 16">
    <name type="scientific">Brassicogethes aeneus</name>
    <name type="common">Rape pollen beetle</name>
    <name type="synonym">Meligethes aeneus</name>
    <dbReference type="NCBI Taxonomy" id="1431903"/>
    <lineage>
        <taxon>Eukaryota</taxon>
        <taxon>Metazoa</taxon>
        <taxon>Ecdysozoa</taxon>
        <taxon>Arthropoda</taxon>
        <taxon>Hexapoda</taxon>
        <taxon>Insecta</taxon>
        <taxon>Pterygota</taxon>
        <taxon>Neoptera</taxon>
        <taxon>Endopterygota</taxon>
        <taxon>Coleoptera</taxon>
        <taxon>Polyphaga</taxon>
        <taxon>Cucujiformia</taxon>
        <taxon>Nitidulidae</taxon>
        <taxon>Meligethinae</taxon>
        <taxon>Brassicogethes</taxon>
    </lineage>
</organism>
<dbReference type="InterPro" id="IPR052760">
    <property type="entry name" value="Mitochondrial_malonyltrans"/>
</dbReference>
<dbReference type="GO" id="GO:0004314">
    <property type="term" value="F:[acyl-carrier-protein] S-malonyltransferase activity"/>
    <property type="evidence" value="ECO:0007669"/>
    <property type="project" value="UniProtKB-EC"/>
</dbReference>
<keyword evidence="16" id="KW-1185">Reference proteome</keyword>
<feature type="region of interest" description="Disordered" evidence="13">
    <location>
        <begin position="382"/>
        <end position="418"/>
    </location>
</feature>
<sequence length="1436" mass="163798">MDEEELNYDYRRSIGENVGEEMDFYEENSEPARPLKKCIRKNSAVCFTDYKVPGKLKKIFQTKIRSEEECSEESCSSSNVESQILSLHPGPQEDIEKCVAFWEKIMQENLEPIKCTLIKGKKQRDKEKEEAIERKEVLELREAVKSVKETEDKLKNIFIKAVSEVQKHKLDKLKVQAKKKCPQCKILSSLDVERGKSCVDFNLGDITGLSDWISPAKSKFPDILNDEKPVNAEQEKEFAERKTLNVDDIVAEKEKGGAYRKWRETDRPTCECNYLPDCICNTYKVISKESICIDSEKEKQDVEEEDQKSELELAKVQGLDYEYFETKHDVTGVVAKQESLAEKKSAAEVGTEDAEHLPDFILDKVLGVADYDFDEDPNLIEAENRRRTRDEEVGESRRSKKEPSDNLLFKSEKEPSDNLLREIKEEKHKETDSLAFQVNDNDGDFYQNYEEKKLSNRDVPPKIDDDNDLAEKEMFIASNDLDSVQIPIDDTEKAPDIPPEKTFQQDTAILLEEQCTCSPKPCNCPKRYLQIEHPILSNTDIPTAPNIQTVSIAAAVSSIELYSHLKIVGIGSSGNITKVIISRTEMNYSSVLSSRTVKSCVIKKANILKACRFCSSKDDKIKSSPLKKLLDDSATFQDLNQPNPEQQWVTLPYPRGTRIRKQGEYFFKPKHDPRDTSIIIFPGQGSQFVGMAKGLMKFPMAKDLFELANYILGYDLLKLCLEGPKDKLDQTKYCQPAVMVTSLAAIERLKEERPQAIENCVGTAGFSLGEITSLVFAGALNFERALKLVQIRGEAMQIASEMNQGHMVTVFYAPDSKVNFACLRAKEWAKDKGDEVPECRIANYLFPHCKVISGSVNAIDYLEKNYKEFNLKKVKRLPVSGAFHSELMRPAVEPFQKALKKSEIQDPVINVYSNVDGKTYKDANHIRHQLPKQIVKPVKWEQLLHTIYERRPDDFFPRTFECGPGTSLKAILKQVNQKAWNTCFRELTDKEKANLKLDHRNTSFYNPITNERIFIEKQVFDNHDMPGLPNNISAKGSLLTHTPSTHLIKYQFLRTIPSQTSLQKENDPNDVLADFVNPKEKVSDMKYNTENNSEAKLTVANVETFKSNMMPDKLPHSLKKIIQKQDPPLDKKFPKHDNLRDTKIVYRSEVDIKKQSSEFILKNPKVTFDEAGAKKCICGYVDCTCFKKREIPPPPAVKSVIRQVEKPAEEPKKIVCFCGHVDCKCTRSEELLKKQLKSGKISTFESYEKNLAQAQRKQSVKSEKSVYSQSETKLERVISNQEKGSQSYEISIERSDPLYDELDQKSHTPKIASGLFTNLGIVSSKYSHVKQEEEKQQMAKIIAERAKKNLDSFRVGVKTNKTIKMEMGKKTAKSLLAQKTTPLRATNTQISKSKTNSFYSDFYKKHDFDEEVLKKKQFKKPESSLSSATTILTLSE</sequence>
<dbReference type="InterPro" id="IPR014043">
    <property type="entry name" value="Acyl_transferase_dom"/>
</dbReference>
<dbReference type="GO" id="GO:0006633">
    <property type="term" value="P:fatty acid biosynthetic process"/>
    <property type="evidence" value="ECO:0007669"/>
    <property type="project" value="UniProtKB-KW"/>
</dbReference>
<dbReference type="EC" id="2.3.1.39" evidence="3"/>
<dbReference type="InterPro" id="IPR001227">
    <property type="entry name" value="Ac_transferase_dom_sf"/>
</dbReference>
<dbReference type="SUPFAM" id="SSF55048">
    <property type="entry name" value="Probable ACP-binding domain of malonyl-CoA ACP transacylase"/>
    <property type="match status" value="1"/>
</dbReference>
<dbReference type="InterPro" id="IPR016035">
    <property type="entry name" value="Acyl_Trfase/lysoPLipase"/>
</dbReference>
<gene>
    <name evidence="15" type="ORF">MELIAE_LOCUS7168</name>
</gene>
<dbReference type="GO" id="GO:0005739">
    <property type="term" value="C:mitochondrion"/>
    <property type="evidence" value="ECO:0007669"/>
    <property type="project" value="UniProtKB-SubCell"/>
</dbReference>
<keyword evidence="8" id="KW-0443">Lipid metabolism</keyword>
<feature type="domain" description="Malonyl-CoA:ACP transacylase (MAT)" evidence="14">
    <location>
        <begin position="680"/>
        <end position="987"/>
    </location>
</feature>
<dbReference type="PANTHER" id="PTHR47170:SF2">
    <property type="entry name" value="MALONYL-COA:ACP TRANSACYLASE (MAT) DOMAIN-CONTAINING PROTEIN"/>
    <property type="match status" value="1"/>
</dbReference>
<evidence type="ECO:0000256" key="12">
    <source>
        <dbReference type="ARBA" id="ARBA00077751"/>
    </source>
</evidence>
<dbReference type="FunFam" id="3.30.70.250:FF:000005">
    <property type="entry name" value="Malonyl-CoA-acyl carrier protein transacylase, mitochondrial"/>
    <property type="match status" value="1"/>
</dbReference>
<evidence type="ECO:0000256" key="8">
    <source>
        <dbReference type="ARBA" id="ARBA00023098"/>
    </source>
</evidence>
<dbReference type="Pfam" id="PF00698">
    <property type="entry name" value="Acyl_transf_1"/>
    <property type="match status" value="1"/>
</dbReference>
<name>A0A9P0FH10_BRAAE</name>
<dbReference type="Proteomes" id="UP001154078">
    <property type="component" value="Chromosome 4"/>
</dbReference>
<dbReference type="OrthoDB" id="541883at2759"/>
<comment type="similarity">
    <text evidence="11">Belongs to the type II malonyltransferase family.</text>
</comment>
<dbReference type="SMART" id="SM00827">
    <property type="entry name" value="PKS_AT"/>
    <property type="match status" value="1"/>
</dbReference>
<evidence type="ECO:0000256" key="7">
    <source>
        <dbReference type="ARBA" id="ARBA00022946"/>
    </source>
</evidence>
<keyword evidence="7" id="KW-0809">Transit peptide</keyword>
<evidence type="ECO:0000256" key="4">
    <source>
        <dbReference type="ARBA" id="ARBA00022516"/>
    </source>
</evidence>
<evidence type="ECO:0000256" key="10">
    <source>
        <dbReference type="ARBA" id="ARBA00023160"/>
    </source>
</evidence>
<reference evidence="15" key="1">
    <citation type="submission" date="2021-12" db="EMBL/GenBank/DDBJ databases">
        <authorList>
            <person name="King R."/>
        </authorList>
    </citation>
    <scope>NUCLEOTIDE SEQUENCE</scope>
</reference>
<keyword evidence="9" id="KW-0496">Mitochondrion</keyword>
<evidence type="ECO:0000259" key="14">
    <source>
        <dbReference type="SMART" id="SM00827"/>
    </source>
</evidence>
<evidence type="ECO:0000256" key="6">
    <source>
        <dbReference type="ARBA" id="ARBA00022832"/>
    </source>
</evidence>
<dbReference type="PANTHER" id="PTHR47170">
    <property type="entry name" value="MALONYL-COA ACP TRANSACYLASE, ACP-BINDING"/>
    <property type="match status" value="1"/>
</dbReference>
<dbReference type="Gene3D" id="3.30.70.250">
    <property type="entry name" value="Malonyl-CoA ACP transacylase, ACP-binding"/>
    <property type="match status" value="1"/>
</dbReference>
<evidence type="ECO:0000256" key="1">
    <source>
        <dbReference type="ARBA" id="ARBA00004173"/>
    </source>
</evidence>